<dbReference type="Proteomes" id="UP001061958">
    <property type="component" value="Chloroplast Pltd"/>
</dbReference>
<evidence type="ECO:0000256" key="2">
    <source>
        <dbReference type="ARBA" id="ARBA00004167"/>
    </source>
</evidence>
<dbReference type="SUPFAM" id="SSF81544">
    <property type="entry name" value="Subunit IX of photosystem I reaction centre, PsaJ"/>
    <property type="match status" value="1"/>
</dbReference>
<keyword evidence="6 8" id="KW-1133">Transmembrane helix</keyword>
<comment type="function">
    <text evidence="1 8">May help in the organization of the PsaE and PsaF subunits.</text>
</comment>
<comment type="subcellular location">
    <subcellularLocation>
        <location evidence="2">Membrane</location>
        <topology evidence="2">Single-pass membrane protein</topology>
    </subcellularLocation>
    <subcellularLocation>
        <location evidence="8">Plastid</location>
        <location evidence="8">Chloroplast thylakoid membrane</location>
        <topology evidence="8">Single-pass membrane protein</topology>
    </subcellularLocation>
</comment>
<dbReference type="EMBL" id="AP025529">
    <property type="protein sequence ID" value="BDE17672.1"/>
    <property type="molecule type" value="Genomic_DNA"/>
</dbReference>
<dbReference type="AlphaFoldDB" id="A0A9C7C939"/>
<evidence type="ECO:0000313" key="10">
    <source>
        <dbReference type="EMBL" id="BDE17672.1"/>
    </source>
</evidence>
<gene>
    <name evidence="8 10" type="primary">psaJ</name>
    <name evidence="10" type="ORF">GpartN1_CHLp166</name>
</gene>
<dbReference type="Gene3D" id="1.20.5.510">
    <property type="entry name" value="Single helix bin"/>
    <property type="match status" value="1"/>
</dbReference>
<name>A0A9C7C939_9RHOD</name>
<dbReference type="GO" id="GO:0009535">
    <property type="term" value="C:chloroplast thylakoid membrane"/>
    <property type="evidence" value="ECO:0007669"/>
    <property type="project" value="UniProtKB-SubCell"/>
</dbReference>
<keyword evidence="8" id="KW-0793">Thylakoid</keyword>
<feature type="transmembrane region" description="Helical" evidence="9">
    <location>
        <begin position="12"/>
        <end position="34"/>
    </location>
</feature>
<keyword evidence="11" id="KW-1185">Reference proteome</keyword>
<reference evidence="10" key="1">
    <citation type="journal article" date="2022" name="Proc. Natl. Acad. Sci. U.S.A.">
        <title>Life cycle and functional genomics of the unicellular red alga Galdieria for elucidating algal and plant evolution and industrial use.</title>
        <authorList>
            <person name="Hirooka S."/>
            <person name="Itabashi T."/>
            <person name="Ichinose T.M."/>
            <person name="Onuma R."/>
            <person name="Fujiwara T."/>
            <person name="Yamashita S."/>
            <person name="Jong L.W."/>
            <person name="Tomita R."/>
            <person name="Iwane A.H."/>
            <person name="Miyagishima S.Y."/>
        </authorList>
    </citation>
    <scope>NUCLEOTIDE SEQUENCE</scope>
    <source>
        <strain evidence="10">NBRC 102759</strain>
    </source>
</reference>
<evidence type="ECO:0000256" key="6">
    <source>
        <dbReference type="ARBA" id="ARBA00022989"/>
    </source>
</evidence>
<evidence type="ECO:0000256" key="3">
    <source>
        <dbReference type="ARBA" id="ARBA00006318"/>
    </source>
</evidence>
<keyword evidence="7 8" id="KW-0472">Membrane</keyword>
<evidence type="ECO:0000256" key="5">
    <source>
        <dbReference type="ARBA" id="ARBA00022692"/>
    </source>
</evidence>
<protein>
    <recommendedName>
        <fullName evidence="4 8">Photosystem I reaction center subunit IX</fullName>
    </recommendedName>
    <alternativeName>
        <fullName evidence="8">PSI-J</fullName>
    </alternativeName>
</protein>
<dbReference type="HAMAP" id="MF_00522">
    <property type="entry name" value="PSI_PsaJ"/>
    <property type="match status" value="1"/>
</dbReference>
<dbReference type="PANTHER" id="PTHR36082">
    <property type="match status" value="1"/>
</dbReference>
<dbReference type="SMR" id="A0A9C7C939"/>
<proteinExistence type="inferred from homology"/>
<evidence type="ECO:0000256" key="9">
    <source>
        <dbReference type="SAM" id="Phobius"/>
    </source>
</evidence>
<dbReference type="GO" id="GO:0015979">
    <property type="term" value="P:photosynthesis"/>
    <property type="evidence" value="ECO:0007669"/>
    <property type="project" value="UniProtKB-UniRule"/>
</dbReference>
<sequence>MNKDLLKYLSTAPVLGVIWIAITAAIIVEFNRLYPDALFFPL</sequence>
<evidence type="ECO:0000256" key="8">
    <source>
        <dbReference type="HAMAP-Rule" id="MF_00522"/>
    </source>
</evidence>
<organism evidence="10 11">
    <name type="scientific">Galdieria partita</name>
    <dbReference type="NCBI Taxonomy" id="83374"/>
    <lineage>
        <taxon>Eukaryota</taxon>
        <taxon>Rhodophyta</taxon>
        <taxon>Bangiophyceae</taxon>
        <taxon>Galdieriales</taxon>
        <taxon>Galdieriaceae</taxon>
        <taxon>Galdieria</taxon>
    </lineage>
</organism>
<keyword evidence="10" id="KW-0934">Plastid</keyword>
<comment type="similarity">
    <text evidence="3 8">Belongs to the PsaJ family.</text>
</comment>
<evidence type="ECO:0000256" key="4">
    <source>
        <dbReference type="ARBA" id="ARBA00019868"/>
    </source>
</evidence>
<geneLocation type="chloroplast" evidence="10"/>
<evidence type="ECO:0000313" key="11">
    <source>
        <dbReference type="Proteomes" id="UP001061958"/>
    </source>
</evidence>
<keyword evidence="8" id="KW-0603">Photosystem I</keyword>
<evidence type="ECO:0000256" key="1">
    <source>
        <dbReference type="ARBA" id="ARBA00002115"/>
    </source>
</evidence>
<keyword evidence="10" id="KW-0150">Chloroplast</keyword>
<keyword evidence="8" id="KW-0602">Photosynthesis</keyword>
<evidence type="ECO:0000256" key="7">
    <source>
        <dbReference type="ARBA" id="ARBA00023136"/>
    </source>
</evidence>
<accession>A0A9C7C939</accession>
<dbReference type="GO" id="GO:0009522">
    <property type="term" value="C:photosystem I"/>
    <property type="evidence" value="ECO:0007669"/>
    <property type="project" value="UniProtKB-KW"/>
</dbReference>
<dbReference type="PANTHER" id="PTHR36082:SF2">
    <property type="entry name" value="PHOTOSYSTEM I REACTION CENTER SUBUNIT IX"/>
    <property type="match status" value="1"/>
</dbReference>
<dbReference type="Pfam" id="PF01701">
    <property type="entry name" value="PSI_PsaJ"/>
    <property type="match status" value="1"/>
</dbReference>
<keyword evidence="5 8" id="KW-0812">Transmembrane</keyword>
<dbReference type="InterPro" id="IPR002615">
    <property type="entry name" value="PSI_PsaJ"/>
</dbReference>
<dbReference type="InterPro" id="IPR036062">
    <property type="entry name" value="PSI_PsaJ_sf"/>
</dbReference>